<evidence type="ECO:0000256" key="1">
    <source>
        <dbReference type="ARBA" id="ARBA00022723"/>
    </source>
</evidence>
<evidence type="ECO:0000313" key="8">
    <source>
        <dbReference type="EMBL" id="CAE7267800.1"/>
    </source>
</evidence>
<sequence length="327" mass="35209">KMGSPPAAETLSNPIVAAQLSKTKWCIQFQRGACKERRCRFAHSWHELRTPPDLAKTAICRAFLRGQCAEADCRFAHGDEELRVSPCVYKTQLCNFFTRGHCKKGERCRHAHGLKELRKFQDGASVDAMAGHTPGLIGKDTEGDSHDYFSTPKKETVRAPPGLHRTPLQDVSNRIISGDSPDIFKTPKKAIKEDVLISPAIMPMKVPMPGQTPVTGLPGSDSPALSWPDEDAVNPDLSSEQLAAAAAAAAISAQEHTAAANALQGCATALVMAQAAVQRGSPVDYQTLLSLLSKQNDLVGRDPEGGLPEPVPAPPLPKSRQSKSWVV</sequence>
<keyword evidence="2" id="KW-0677">Repeat</keyword>
<dbReference type="PROSITE" id="PS50103">
    <property type="entry name" value="ZF_C3H1"/>
    <property type="match status" value="3"/>
</dbReference>
<dbReference type="EMBL" id="CAJNIZ010008469">
    <property type="protein sequence ID" value="CAE7267800.1"/>
    <property type="molecule type" value="Genomic_DNA"/>
</dbReference>
<reference evidence="8" key="1">
    <citation type="submission" date="2021-02" db="EMBL/GenBank/DDBJ databases">
        <authorList>
            <person name="Dougan E. K."/>
            <person name="Rhodes N."/>
            <person name="Thang M."/>
            <person name="Chan C."/>
        </authorList>
    </citation>
    <scope>NUCLEOTIDE SEQUENCE</scope>
</reference>
<feature type="non-terminal residue" evidence="8">
    <location>
        <position position="1"/>
    </location>
</feature>
<dbReference type="Pfam" id="PF00642">
    <property type="entry name" value="zf-CCCH"/>
    <property type="match status" value="1"/>
</dbReference>
<comment type="caution">
    <text evidence="8">The sequence shown here is derived from an EMBL/GenBank/DDBJ whole genome shotgun (WGS) entry which is preliminary data.</text>
</comment>
<dbReference type="Gene3D" id="4.10.1000.10">
    <property type="entry name" value="Zinc finger, CCCH-type"/>
    <property type="match status" value="1"/>
</dbReference>
<evidence type="ECO:0000313" key="9">
    <source>
        <dbReference type="Proteomes" id="UP000649617"/>
    </source>
</evidence>
<feature type="region of interest" description="Disordered" evidence="6">
    <location>
        <begin position="296"/>
        <end position="327"/>
    </location>
</feature>
<dbReference type="SMART" id="SM00356">
    <property type="entry name" value="ZnF_C3H1"/>
    <property type="match status" value="3"/>
</dbReference>
<dbReference type="OrthoDB" id="415459at2759"/>
<keyword evidence="3 5" id="KW-0863">Zinc-finger</keyword>
<dbReference type="AlphaFoldDB" id="A0A812N052"/>
<dbReference type="InterPro" id="IPR000571">
    <property type="entry name" value="Znf_CCCH"/>
</dbReference>
<gene>
    <name evidence="8" type="primary">oma-2</name>
    <name evidence="8" type="ORF">SPIL2461_LOCUS5827</name>
</gene>
<dbReference type="GO" id="GO:0003729">
    <property type="term" value="F:mRNA binding"/>
    <property type="evidence" value="ECO:0007669"/>
    <property type="project" value="InterPro"/>
</dbReference>
<keyword evidence="1 5" id="KW-0479">Metal-binding</keyword>
<feature type="zinc finger region" description="C3H1-type" evidence="5">
    <location>
        <begin position="20"/>
        <end position="46"/>
    </location>
</feature>
<accession>A0A812N052</accession>
<dbReference type="InterPro" id="IPR045877">
    <property type="entry name" value="ZFP36-like"/>
</dbReference>
<evidence type="ECO:0000259" key="7">
    <source>
        <dbReference type="PROSITE" id="PS50103"/>
    </source>
</evidence>
<feature type="zinc finger region" description="C3H1-type" evidence="5">
    <location>
        <begin position="54"/>
        <end position="80"/>
    </location>
</feature>
<proteinExistence type="predicted"/>
<dbReference type="PANTHER" id="PTHR12547">
    <property type="entry name" value="CCCH ZINC FINGER/TIS11-RELATED"/>
    <property type="match status" value="1"/>
</dbReference>
<name>A0A812N052_SYMPI</name>
<dbReference type="InterPro" id="IPR036855">
    <property type="entry name" value="Znf_CCCH_sf"/>
</dbReference>
<dbReference type="PANTHER" id="PTHR12547:SF18">
    <property type="entry name" value="PROTEIN TIS11"/>
    <property type="match status" value="1"/>
</dbReference>
<feature type="domain" description="C3H1-type" evidence="7">
    <location>
        <begin position="89"/>
        <end position="115"/>
    </location>
</feature>
<keyword evidence="9" id="KW-1185">Reference proteome</keyword>
<feature type="domain" description="C3H1-type" evidence="7">
    <location>
        <begin position="54"/>
        <end position="80"/>
    </location>
</feature>
<dbReference type="Proteomes" id="UP000649617">
    <property type="component" value="Unassembled WGS sequence"/>
</dbReference>
<evidence type="ECO:0000256" key="3">
    <source>
        <dbReference type="ARBA" id="ARBA00022771"/>
    </source>
</evidence>
<protein>
    <submittedName>
        <fullName evidence="8">Oma-2 protein</fullName>
    </submittedName>
</protein>
<evidence type="ECO:0000256" key="5">
    <source>
        <dbReference type="PROSITE-ProRule" id="PRU00723"/>
    </source>
</evidence>
<dbReference type="Gene3D" id="3.30.1370.210">
    <property type="match status" value="1"/>
</dbReference>
<feature type="domain" description="C3H1-type" evidence="7">
    <location>
        <begin position="20"/>
        <end position="46"/>
    </location>
</feature>
<evidence type="ECO:0000256" key="4">
    <source>
        <dbReference type="ARBA" id="ARBA00022833"/>
    </source>
</evidence>
<evidence type="ECO:0000256" key="2">
    <source>
        <dbReference type="ARBA" id="ARBA00022737"/>
    </source>
</evidence>
<dbReference type="GO" id="GO:0008270">
    <property type="term" value="F:zinc ion binding"/>
    <property type="evidence" value="ECO:0007669"/>
    <property type="project" value="UniProtKB-KW"/>
</dbReference>
<dbReference type="SUPFAM" id="SSF90229">
    <property type="entry name" value="CCCH zinc finger"/>
    <property type="match status" value="1"/>
</dbReference>
<keyword evidence="4 5" id="KW-0862">Zinc</keyword>
<feature type="zinc finger region" description="C3H1-type" evidence="5">
    <location>
        <begin position="89"/>
        <end position="115"/>
    </location>
</feature>
<evidence type="ECO:0000256" key="6">
    <source>
        <dbReference type="SAM" id="MobiDB-lite"/>
    </source>
</evidence>
<organism evidence="8 9">
    <name type="scientific">Symbiodinium pilosum</name>
    <name type="common">Dinoflagellate</name>
    <dbReference type="NCBI Taxonomy" id="2952"/>
    <lineage>
        <taxon>Eukaryota</taxon>
        <taxon>Sar</taxon>
        <taxon>Alveolata</taxon>
        <taxon>Dinophyceae</taxon>
        <taxon>Suessiales</taxon>
        <taxon>Symbiodiniaceae</taxon>
        <taxon>Symbiodinium</taxon>
    </lineage>
</organism>